<comment type="caution">
    <text evidence="6">The sequence shown here is derived from an EMBL/GenBank/DDBJ whole genome shotgun (WGS) entry which is preliminary data.</text>
</comment>
<evidence type="ECO:0000256" key="4">
    <source>
        <dbReference type="PIRSR" id="PIRSR004846-1"/>
    </source>
</evidence>
<organism evidence="6 7">
    <name type="scientific">Pseudokineococcus marinus</name>
    <dbReference type="NCBI Taxonomy" id="351215"/>
    <lineage>
        <taxon>Bacteria</taxon>
        <taxon>Bacillati</taxon>
        <taxon>Actinomycetota</taxon>
        <taxon>Actinomycetes</taxon>
        <taxon>Kineosporiales</taxon>
        <taxon>Kineosporiaceae</taxon>
        <taxon>Pseudokineococcus</taxon>
    </lineage>
</organism>
<feature type="compositionally biased region" description="Low complexity" evidence="5">
    <location>
        <begin position="10"/>
        <end position="24"/>
    </location>
</feature>
<dbReference type="NCBIfam" id="TIGR01256">
    <property type="entry name" value="modA"/>
    <property type="match status" value="1"/>
</dbReference>
<dbReference type="InterPro" id="IPR005950">
    <property type="entry name" value="ModA"/>
</dbReference>
<keyword evidence="3" id="KW-0732">Signal</keyword>
<gene>
    <name evidence="6" type="primary">modA</name>
    <name evidence="6" type="ORF">HLB09_01320</name>
</gene>
<proteinExistence type="inferred from homology"/>
<dbReference type="SUPFAM" id="SSF53850">
    <property type="entry name" value="Periplasmic binding protein-like II"/>
    <property type="match status" value="1"/>
</dbReference>
<protein>
    <submittedName>
        <fullName evidence="6">Molybdate ABC transporter substrate-binding protein</fullName>
    </submittedName>
</protein>
<sequence length="256" mass="25045">MLAACGGGDAAPPDTAPAGATAPAPAADGLDGTLTVFAAASLTEVVGELATVMEQEHPRLTVRTSFAGSSDLAAQVEQGAPADVLATADERTMQRVVDAGLAADPVPFATNTLAVVTPPDDPGGVASFADLARSGLAVVVCAPQVPCGAATERLEQLTGTTLTPVSEAGSVTDVLGAVTSGQADAGVVYATDARRAGDAVRTVAVPAADGAVNTYPVAVLDDAAEPAAARAFVDLLTGPEGREVLAQAGFGAPDGS</sequence>
<evidence type="ECO:0000256" key="1">
    <source>
        <dbReference type="ARBA" id="ARBA00009175"/>
    </source>
</evidence>
<dbReference type="InterPro" id="IPR050682">
    <property type="entry name" value="ModA/WtpA"/>
</dbReference>
<dbReference type="PANTHER" id="PTHR30632">
    <property type="entry name" value="MOLYBDATE-BINDING PERIPLASMIC PROTEIN"/>
    <property type="match status" value="1"/>
</dbReference>
<dbReference type="PIRSF" id="PIRSF004846">
    <property type="entry name" value="ModA"/>
    <property type="match status" value="1"/>
</dbReference>
<feature type="region of interest" description="Disordered" evidence="5">
    <location>
        <begin position="1"/>
        <end position="24"/>
    </location>
</feature>
<comment type="similarity">
    <text evidence="1">Belongs to the bacterial solute-binding protein ModA family.</text>
</comment>
<feature type="binding site" evidence="4">
    <location>
        <position position="69"/>
    </location>
    <ligand>
        <name>molybdate</name>
        <dbReference type="ChEBI" id="CHEBI:36264"/>
    </ligand>
</feature>
<dbReference type="AlphaFoldDB" id="A0A849BFB1"/>
<evidence type="ECO:0000313" key="7">
    <source>
        <dbReference type="Proteomes" id="UP000555552"/>
    </source>
</evidence>
<evidence type="ECO:0000256" key="2">
    <source>
        <dbReference type="ARBA" id="ARBA00022723"/>
    </source>
</evidence>
<evidence type="ECO:0000256" key="5">
    <source>
        <dbReference type="SAM" id="MobiDB-lite"/>
    </source>
</evidence>
<evidence type="ECO:0000313" key="6">
    <source>
        <dbReference type="EMBL" id="NNH21749.1"/>
    </source>
</evidence>
<accession>A0A849BFB1</accession>
<keyword evidence="4" id="KW-0500">Molybdenum</keyword>
<dbReference type="GO" id="GO:0046872">
    <property type="term" value="F:metal ion binding"/>
    <property type="evidence" value="ECO:0007669"/>
    <property type="project" value="UniProtKB-KW"/>
</dbReference>
<name>A0A849BFB1_9ACTN</name>
<feature type="binding site" evidence="4">
    <location>
        <position position="189"/>
    </location>
    <ligand>
        <name>molybdate</name>
        <dbReference type="ChEBI" id="CHEBI:36264"/>
    </ligand>
</feature>
<dbReference type="GO" id="GO:0015689">
    <property type="term" value="P:molybdate ion transport"/>
    <property type="evidence" value="ECO:0007669"/>
    <property type="project" value="InterPro"/>
</dbReference>
<dbReference type="Pfam" id="PF13531">
    <property type="entry name" value="SBP_bac_11"/>
    <property type="match status" value="1"/>
</dbReference>
<keyword evidence="7" id="KW-1185">Reference proteome</keyword>
<dbReference type="EMBL" id="JABEMA010000007">
    <property type="protein sequence ID" value="NNH21749.1"/>
    <property type="molecule type" value="Genomic_DNA"/>
</dbReference>
<feature type="binding site" evidence="4">
    <location>
        <position position="41"/>
    </location>
    <ligand>
        <name>molybdate</name>
        <dbReference type="ChEBI" id="CHEBI:36264"/>
    </ligand>
</feature>
<dbReference type="Proteomes" id="UP000555552">
    <property type="component" value="Unassembled WGS sequence"/>
</dbReference>
<keyword evidence="2 4" id="KW-0479">Metal-binding</keyword>
<dbReference type="GO" id="GO:0030973">
    <property type="term" value="F:molybdate ion binding"/>
    <property type="evidence" value="ECO:0007669"/>
    <property type="project" value="TreeGrafter"/>
</dbReference>
<reference evidence="6 7" key="1">
    <citation type="submission" date="2020-05" db="EMBL/GenBank/DDBJ databases">
        <title>MicrobeNet Type strains.</title>
        <authorList>
            <person name="Nicholson A.C."/>
        </authorList>
    </citation>
    <scope>NUCLEOTIDE SEQUENCE [LARGE SCALE GENOMIC DNA]</scope>
    <source>
        <strain evidence="6 7">JCM 14547</strain>
    </source>
</reference>
<feature type="binding site" evidence="4">
    <location>
        <position position="171"/>
    </location>
    <ligand>
        <name>molybdate</name>
        <dbReference type="ChEBI" id="CHEBI:36264"/>
    </ligand>
</feature>
<dbReference type="PANTHER" id="PTHR30632:SF0">
    <property type="entry name" value="SULFATE-BINDING PROTEIN"/>
    <property type="match status" value="1"/>
</dbReference>
<evidence type="ECO:0000256" key="3">
    <source>
        <dbReference type="ARBA" id="ARBA00022729"/>
    </source>
</evidence>
<dbReference type="Gene3D" id="3.40.190.10">
    <property type="entry name" value="Periplasmic binding protein-like II"/>
    <property type="match status" value="2"/>
</dbReference>